<protein>
    <submittedName>
        <fullName evidence="7">Transcriptional regulator ArgP</fullName>
    </submittedName>
</protein>
<dbReference type="InterPro" id="IPR000847">
    <property type="entry name" value="LysR_HTH_N"/>
</dbReference>
<evidence type="ECO:0000256" key="3">
    <source>
        <dbReference type="ARBA" id="ARBA00023125"/>
    </source>
</evidence>
<dbReference type="InterPro" id="IPR036390">
    <property type="entry name" value="WH_DNA-bd_sf"/>
</dbReference>
<feature type="domain" description="HTH lysR-type" evidence="6">
    <location>
        <begin position="3"/>
        <end position="59"/>
    </location>
</feature>
<dbReference type="PANTHER" id="PTHR30579">
    <property type="entry name" value="TRANSCRIPTIONAL REGULATOR"/>
    <property type="match status" value="1"/>
</dbReference>
<evidence type="ECO:0000256" key="2">
    <source>
        <dbReference type="ARBA" id="ARBA00023015"/>
    </source>
</evidence>
<dbReference type="PANTHER" id="PTHR30579:SF2">
    <property type="entry name" value="HTH-TYPE TRANSCRIPTIONAL REGULATOR ARGP"/>
    <property type="match status" value="1"/>
</dbReference>
<gene>
    <name evidence="7" type="ORF">GCM10011354_31940</name>
</gene>
<dbReference type="Proteomes" id="UP000650511">
    <property type="component" value="Unassembled WGS sequence"/>
</dbReference>
<dbReference type="PROSITE" id="PS50931">
    <property type="entry name" value="HTH_LYSR"/>
    <property type="match status" value="1"/>
</dbReference>
<evidence type="ECO:0000259" key="6">
    <source>
        <dbReference type="PROSITE" id="PS50931"/>
    </source>
</evidence>
<sequence length="295" mass="31778">MDVDLAHLRALRAAVDEGSLDGAARVLHVTPSAISQRLKALELSAGRVVLVRSKPVRVTEAGRMLLRLARQIELVTAEAVAEVADEAGGPVELALAVNADSLATWLVPALAELRDEMTFDLHRHDEEETAALLRDGTVVAAVTSAAATVAGCRASPLGTMRYRPAATPAFVRTWFPQGPTVEALQRSPVVHFDRSDDLQRGWLRARCGDAAAPPASHVPSSDGFERAVRCGLGWGMLTEWQLTELADDVEVVDPDVVVEVPLFWQRWKLRSASLDRLSDVVLAAGRRALGHPSAT</sequence>
<dbReference type="Gene3D" id="3.40.190.290">
    <property type="match status" value="1"/>
</dbReference>
<keyword evidence="8" id="KW-1185">Reference proteome</keyword>
<dbReference type="GO" id="GO:0003677">
    <property type="term" value="F:DNA binding"/>
    <property type="evidence" value="ECO:0007669"/>
    <property type="project" value="UniProtKB-KW"/>
</dbReference>
<comment type="caution">
    <text evidence="7">The sequence shown here is derived from an EMBL/GenBank/DDBJ whole genome shotgun (WGS) entry which is preliminary data.</text>
</comment>
<dbReference type="Pfam" id="PF03466">
    <property type="entry name" value="LysR_substrate"/>
    <property type="match status" value="1"/>
</dbReference>
<dbReference type="InterPro" id="IPR005119">
    <property type="entry name" value="LysR_subst-bd"/>
</dbReference>
<dbReference type="GO" id="GO:0003700">
    <property type="term" value="F:DNA-binding transcription factor activity"/>
    <property type="evidence" value="ECO:0007669"/>
    <property type="project" value="InterPro"/>
</dbReference>
<dbReference type="AlphaFoldDB" id="A0A8J3AHT8"/>
<keyword evidence="4" id="KW-0010">Activator</keyword>
<dbReference type="InterPro" id="IPR017685">
    <property type="entry name" value="ArgP"/>
</dbReference>
<dbReference type="NCBIfam" id="NF002964">
    <property type="entry name" value="PRK03635.1"/>
    <property type="match status" value="1"/>
</dbReference>
<evidence type="ECO:0000313" key="8">
    <source>
        <dbReference type="Proteomes" id="UP000650511"/>
    </source>
</evidence>
<keyword evidence="5" id="KW-0804">Transcription</keyword>
<dbReference type="SUPFAM" id="SSF53850">
    <property type="entry name" value="Periplasmic binding protein-like II"/>
    <property type="match status" value="1"/>
</dbReference>
<organism evidence="7 8">
    <name type="scientific">Egicoccus halophilus</name>
    <dbReference type="NCBI Taxonomy" id="1670830"/>
    <lineage>
        <taxon>Bacteria</taxon>
        <taxon>Bacillati</taxon>
        <taxon>Actinomycetota</taxon>
        <taxon>Nitriliruptoria</taxon>
        <taxon>Egicoccales</taxon>
        <taxon>Egicoccaceae</taxon>
        <taxon>Egicoccus</taxon>
    </lineage>
</organism>
<name>A0A8J3AHT8_9ACTN</name>
<dbReference type="NCBIfam" id="TIGR03298">
    <property type="entry name" value="argP"/>
    <property type="match status" value="1"/>
</dbReference>
<dbReference type="RefSeq" id="WP_130648704.1">
    <property type="nucleotide sequence ID" value="NZ_BMHA01000013.1"/>
</dbReference>
<dbReference type="InterPro" id="IPR036388">
    <property type="entry name" value="WH-like_DNA-bd_sf"/>
</dbReference>
<evidence type="ECO:0000256" key="1">
    <source>
        <dbReference type="ARBA" id="ARBA00009437"/>
    </source>
</evidence>
<keyword evidence="3" id="KW-0238">DNA-binding</keyword>
<proteinExistence type="inferred from homology"/>
<dbReference type="SUPFAM" id="SSF46785">
    <property type="entry name" value="Winged helix' DNA-binding domain"/>
    <property type="match status" value="1"/>
</dbReference>
<evidence type="ECO:0000313" key="7">
    <source>
        <dbReference type="EMBL" id="GGI09009.1"/>
    </source>
</evidence>
<dbReference type="OrthoDB" id="3252676at2"/>
<dbReference type="Pfam" id="PF00126">
    <property type="entry name" value="HTH_1"/>
    <property type="match status" value="1"/>
</dbReference>
<accession>A0A8J3AHT8</accession>
<keyword evidence="2" id="KW-0805">Transcription regulation</keyword>
<evidence type="ECO:0000256" key="4">
    <source>
        <dbReference type="ARBA" id="ARBA00023159"/>
    </source>
</evidence>
<comment type="similarity">
    <text evidence="1">Belongs to the LysR transcriptional regulatory family.</text>
</comment>
<reference evidence="7" key="1">
    <citation type="journal article" date="2014" name="Int. J. Syst. Evol. Microbiol.">
        <title>Complete genome sequence of Corynebacterium casei LMG S-19264T (=DSM 44701T), isolated from a smear-ripened cheese.</title>
        <authorList>
            <consortium name="US DOE Joint Genome Institute (JGI-PGF)"/>
            <person name="Walter F."/>
            <person name="Albersmeier A."/>
            <person name="Kalinowski J."/>
            <person name="Ruckert C."/>
        </authorList>
    </citation>
    <scope>NUCLEOTIDE SEQUENCE</scope>
    <source>
        <strain evidence="7">CGMCC 1.14988</strain>
    </source>
</reference>
<dbReference type="Gene3D" id="1.10.10.10">
    <property type="entry name" value="Winged helix-like DNA-binding domain superfamily/Winged helix DNA-binding domain"/>
    <property type="match status" value="1"/>
</dbReference>
<dbReference type="InterPro" id="IPR050176">
    <property type="entry name" value="LTTR"/>
</dbReference>
<evidence type="ECO:0000256" key="5">
    <source>
        <dbReference type="ARBA" id="ARBA00023163"/>
    </source>
</evidence>
<dbReference type="EMBL" id="BMHA01000013">
    <property type="protein sequence ID" value="GGI09009.1"/>
    <property type="molecule type" value="Genomic_DNA"/>
</dbReference>
<reference evidence="7" key="2">
    <citation type="submission" date="2020-09" db="EMBL/GenBank/DDBJ databases">
        <authorList>
            <person name="Sun Q."/>
            <person name="Zhou Y."/>
        </authorList>
    </citation>
    <scope>NUCLEOTIDE SEQUENCE</scope>
    <source>
        <strain evidence="7">CGMCC 1.14988</strain>
    </source>
</reference>